<protein>
    <recommendedName>
        <fullName evidence="4">Crinkler effector protein N-terminal domain-containing protein</fullName>
    </recommendedName>
</protein>
<evidence type="ECO:0000259" key="4">
    <source>
        <dbReference type="Pfam" id="PF20147"/>
    </source>
</evidence>
<gene>
    <name evidence="5" type="ORF">EC957_008886</name>
</gene>
<dbReference type="EMBL" id="JAAAXW010000468">
    <property type="protein sequence ID" value="KAF9537069.1"/>
    <property type="molecule type" value="Genomic_DNA"/>
</dbReference>
<evidence type="ECO:0000256" key="2">
    <source>
        <dbReference type="ARBA" id="ARBA00004613"/>
    </source>
</evidence>
<dbReference type="Pfam" id="PF20147">
    <property type="entry name" value="Crinkler"/>
    <property type="match status" value="1"/>
</dbReference>
<keyword evidence="6" id="KW-1185">Reference proteome</keyword>
<dbReference type="InterPro" id="IPR045379">
    <property type="entry name" value="Crinkler_N"/>
</dbReference>
<evidence type="ECO:0000313" key="6">
    <source>
        <dbReference type="Proteomes" id="UP000723463"/>
    </source>
</evidence>
<keyword evidence="3" id="KW-0964">Secreted</keyword>
<accession>A0A9P6JXX4</accession>
<organism evidence="5 6">
    <name type="scientific">Mortierella hygrophila</name>
    <dbReference type="NCBI Taxonomy" id="979708"/>
    <lineage>
        <taxon>Eukaryota</taxon>
        <taxon>Fungi</taxon>
        <taxon>Fungi incertae sedis</taxon>
        <taxon>Mucoromycota</taxon>
        <taxon>Mortierellomycotina</taxon>
        <taxon>Mortierellomycetes</taxon>
        <taxon>Mortierellales</taxon>
        <taxon>Mortierellaceae</taxon>
        <taxon>Mortierella</taxon>
    </lineage>
</organism>
<name>A0A9P6JXX4_9FUNG</name>
<dbReference type="Proteomes" id="UP000723463">
    <property type="component" value="Unassembled WGS sequence"/>
</dbReference>
<dbReference type="AlphaFoldDB" id="A0A9P6JXX4"/>
<feature type="domain" description="Crinkler effector protein N-terminal" evidence="4">
    <location>
        <begin position="8"/>
        <end position="108"/>
    </location>
</feature>
<evidence type="ECO:0000313" key="5">
    <source>
        <dbReference type="EMBL" id="KAF9537069.1"/>
    </source>
</evidence>
<comment type="subcellular location">
    <subcellularLocation>
        <location evidence="1">Host cell</location>
    </subcellularLocation>
    <subcellularLocation>
        <location evidence="2">Secreted</location>
    </subcellularLocation>
</comment>
<dbReference type="GO" id="GO:0043657">
    <property type="term" value="C:host cell"/>
    <property type="evidence" value="ECO:0007669"/>
    <property type="project" value="UniProtKB-SubCell"/>
</dbReference>
<evidence type="ECO:0000256" key="1">
    <source>
        <dbReference type="ARBA" id="ARBA00004340"/>
    </source>
</evidence>
<comment type="caution">
    <text evidence="5">The sequence shown here is derived from an EMBL/GenBank/DDBJ whole genome shotgun (WGS) entry which is preliminary data.</text>
</comment>
<dbReference type="GO" id="GO:0005576">
    <property type="term" value="C:extracellular region"/>
    <property type="evidence" value="ECO:0007669"/>
    <property type="project" value="UniProtKB-SubCell"/>
</dbReference>
<sequence length="284" mass="32229">MSKQMKAICLVDGETTWSTFPVMVSSEDTVGDLKILIREEKPNDFKNLDADKLTLWRVSIPITDGNEEIPIRLDNVADKDRRKLRPVTRLSMVFPDDLPEEMIHIIVKLPPPDQKKSTIARFAVTVKGSSSITVQWVTDTTTTTLDELRRQIYAKKQSLDDGLLPIVVENSDCSDYTYLKTDDDLRGYLKRTSDDGVRHISVRLERLLQPFSEIKAEFADRMYERESPAPIGSVPLTTSKHIQALDDLLSQPESHRLQSHLDIHFTSYLYLCMLSACSQSCGLA</sequence>
<reference evidence="5" key="1">
    <citation type="journal article" date="2020" name="Fungal Divers.">
        <title>Resolving the Mortierellaceae phylogeny through synthesis of multi-gene phylogenetics and phylogenomics.</title>
        <authorList>
            <person name="Vandepol N."/>
            <person name="Liber J."/>
            <person name="Desiro A."/>
            <person name="Na H."/>
            <person name="Kennedy M."/>
            <person name="Barry K."/>
            <person name="Grigoriev I.V."/>
            <person name="Miller A.N."/>
            <person name="O'Donnell K."/>
            <person name="Stajich J.E."/>
            <person name="Bonito G."/>
        </authorList>
    </citation>
    <scope>NUCLEOTIDE SEQUENCE</scope>
    <source>
        <strain evidence="5">NRRL 2591</strain>
    </source>
</reference>
<proteinExistence type="predicted"/>
<evidence type="ECO:0000256" key="3">
    <source>
        <dbReference type="ARBA" id="ARBA00022525"/>
    </source>
</evidence>